<feature type="binding site" evidence="1">
    <location>
        <position position="19"/>
    </location>
    <ligand>
        <name>S-adenosyl-L-methionine</name>
        <dbReference type="ChEBI" id="CHEBI:59789"/>
    </ligand>
</feature>
<feature type="active site" description="Proton acceptor" evidence="1">
    <location>
        <position position="161"/>
    </location>
</feature>
<keyword evidence="1" id="KW-0698">rRNA processing</keyword>
<dbReference type="Proteomes" id="UP001202550">
    <property type="component" value="Unassembled WGS sequence"/>
</dbReference>
<dbReference type="EC" id="2.1.1.266" evidence="1"/>
<evidence type="ECO:0000256" key="1">
    <source>
        <dbReference type="HAMAP-Rule" id="MF_00934"/>
    </source>
</evidence>
<dbReference type="SUPFAM" id="SSF53335">
    <property type="entry name" value="S-adenosyl-L-methionine-dependent methyltransferases"/>
    <property type="match status" value="1"/>
</dbReference>
<feature type="site" description="Interaction with substrate rRNA" evidence="1">
    <location>
        <position position="4"/>
    </location>
</feature>
<name>A0ABT0LX92_9RHOB</name>
<protein>
    <recommendedName>
        <fullName evidence="1">Ribosomal RNA large subunit methyltransferase J</fullName>
        <ecNumber evidence="1">2.1.1.266</ecNumber>
    </recommendedName>
    <alternativeName>
        <fullName evidence="1">23S rRNA (adenine(2030)-N6)-methyltransferase</fullName>
    </alternativeName>
    <alternativeName>
        <fullName evidence="1">23S rRNA m6A2030 methyltransferase</fullName>
    </alternativeName>
</protein>
<gene>
    <name evidence="1 2" type="primary">rlmJ</name>
    <name evidence="2" type="ORF">M3N55_00590</name>
</gene>
<dbReference type="InterPro" id="IPR007473">
    <property type="entry name" value="RlmJ"/>
</dbReference>
<keyword evidence="1" id="KW-0694">RNA-binding</keyword>
<dbReference type="Pfam" id="PF04378">
    <property type="entry name" value="RsmJ"/>
    <property type="match status" value="1"/>
</dbReference>
<keyword evidence="1" id="KW-0808">Transferase</keyword>
<dbReference type="InterPro" id="IPR029063">
    <property type="entry name" value="SAM-dependent_MTases_sf"/>
</dbReference>
<dbReference type="Gene3D" id="3.40.50.150">
    <property type="entry name" value="Vaccinia Virus protein VP39"/>
    <property type="match status" value="1"/>
</dbReference>
<evidence type="ECO:0000313" key="2">
    <source>
        <dbReference type="EMBL" id="MCL1627217.1"/>
    </source>
</evidence>
<comment type="function">
    <text evidence="1">Specifically methylates the adenine in position 2030 of 23S rRNA.</text>
</comment>
<feature type="binding site" evidence="1">
    <location>
        <begin position="140"/>
        <end position="141"/>
    </location>
    <ligand>
        <name>S-adenosyl-L-methionine</name>
        <dbReference type="ChEBI" id="CHEBI:59789"/>
    </ligand>
</feature>
<feature type="binding site" evidence="1">
    <location>
        <position position="116"/>
    </location>
    <ligand>
        <name>S-adenosyl-L-methionine</name>
        <dbReference type="ChEBI" id="CHEBI:59789"/>
    </ligand>
</feature>
<dbReference type="PANTHER" id="PTHR37426">
    <property type="entry name" value="RIBOSOMAL RNA LARGE SUBUNIT METHYLTRANSFERASE J"/>
    <property type="match status" value="1"/>
</dbReference>
<feature type="binding site" evidence="1">
    <location>
        <position position="97"/>
    </location>
    <ligand>
        <name>S-adenosyl-L-methionine</name>
        <dbReference type="ChEBI" id="CHEBI:59789"/>
    </ligand>
</feature>
<keyword evidence="3" id="KW-1185">Reference proteome</keyword>
<dbReference type="HAMAP" id="MF_00934">
    <property type="entry name" value="23SrRNA_methyltr_J"/>
    <property type="match status" value="1"/>
</dbReference>
<keyword evidence="1" id="KW-0489">Methyltransferase</keyword>
<dbReference type="RefSeq" id="WP_249055391.1">
    <property type="nucleotide sequence ID" value="NZ_JALZWP010000001.1"/>
</dbReference>
<accession>A0ABT0LX92</accession>
<keyword evidence="1" id="KW-0949">S-adenosyl-L-methionine</keyword>
<feature type="binding site" evidence="1">
    <location>
        <position position="42"/>
    </location>
    <ligand>
        <name>S-adenosyl-L-methionine</name>
        <dbReference type="ChEBI" id="CHEBI:59789"/>
    </ligand>
</feature>
<comment type="catalytic activity">
    <reaction evidence="1">
        <text>adenosine(2030) in 23S rRNA + S-adenosyl-L-methionine = N(6)-methyladenosine(2030) in 23S rRNA + S-adenosyl-L-homocysteine + H(+)</text>
        <dbReference type="Rhea" id="RHEA:43736"/>
        <dbReference type="Rhea" id="RHEA-COMP:10668"/>
        <dbReference type="Rhea" id="RHEA-COMP:10669"/>
        <dbReference type="ChEBI" id="CHEBI:15378"/>
        <dbReference type="ChEBI" id="CHEBI:57856"/>
        <dbReference type="ChEBI" id="CHEBI:59789"/>
        <dbReference type="ChEBI" id="CHEBI:74411"/>
        <dbReference type="ChEBI" id="CHEBI:74449"/>
        <dbReference type="EC" id="2.1.1.266"/>
    </reaction>
</comment>
<evidence type="ECO:0000313" key="3">
    <source>
        <dbReference type="Proteomes" id="UP001202550"/>
    </source>
</evidence>
<organism evidence="2 3">
    <name type="scientific">Roseinatronobacter domitianus</name>
    <dbReference type="NCBI Taxonomy" id="2940293"/>
    <lineage>
        <taxon>Bacteria</taxon>
        <taxon>Pseudomonadati</taxon>
        <taxon>Pseudomonadota</taxon>
        <taxon>Alphaproteobacteria</taxon>
        <taxon>Rhodobacterales</taxon>
        <taxon>Paracoccaceae</taxon>
        <taxon>Roseinatronobacter</taxon>
    </lineage>
</organism>
<dbReference type="EMBL" id="JALZWP010000001">
    <property type="protein sequence ID" value="MCL1627217.1"/>
    <property type="molecule type" value="Genomic_DNA"/>
</dbReference>
<sequence>MLSYQHGFHAGNLADVHKHALLAWLLDYLTAKDKPLSYIETHAGRGLYDLGAPEALKTGEAAAGISCAESLFALDHPYMRALAATRAAHGPNAYPGSPLIAAHCLRAGFDRITLAELHPAEHDALGRAMAGQGARVYKRDGLDMAQAMCPPTPRRGVLMVDPSYEVKADYVTLPRALGQIARKWNVGVLVLWFPILRDGPHASLTAALRAEMPEIACFEARFKPARPGHRMIGSGMAVLRAPWGMAAEAARIAEMLENL</sequence>
<comment type="caution">
    <text evidence="2">The sequence shown here is derived from an EMBL/GenBank/DDBJ whole genome shotgun (WGS) entry which is preliminary data.</text>
</comment>
<feature type="binding site" evidence="1">
    <location>
        <position position="161"/>
    </location>
    <ligand>
        <name>S-adenosyl-L-methionine</name>
        <dbReference type="ChEBI" id="CHEBI:59789"/>
    </ligand>
</feature>
<proteinExistence type="inferred from homology"/>
<dbReference type="PANTHER" id="PTHR37426:SF1">
    <property type="entry name" value="RIBOSOMAL RNA LARGE SUBUNIT METHYLTRANSFERASE J"/>
    <property type="match status" value="1"/>
</dbReference>
<reference evidence="2 3" key="1">
    <citation type="submission" date="2022-05" db="EMBL/GenBank/DDBJ databases">
        <title>Seasonal and diel survey of microbial diversity of the Tyrrhenian coast.</title>
        <authorList>
            <person name="Gattoni G."/>
            <person name="Corral P."/>
        </authorList>
    </citation>
    <scope>NUCLEOTIDE SEQUENCE [LARGE SCALE GENOMIC DNA]</scope>
    <source>
        <strain evidence="2 3">V10</strain>
    </source>
</reference>
<comment type="similarity">
    <text evidence="1">Belongs to the RlmJ family.</text>
</comment>
<comment type="subunit">
    <text evidence="1">Monomer.</text>
</comment>